<evidence type="ECO:0000256" key="1">
    <source>
        <dbReference type="ARBA" id="ARBA00022741"/>
    </source>
</evidence>
<dbReference type="SMART" id="SM00382">
    <property type="entry name" value="AAA"/>
    <property type="match status" value="1"/>
</dbReference>
<dbReference type="CDD" id="cd03216">
    <property type="entry name" value="ABC_Carb_Monos_I"/>
    <property type="match status" value="1"/>
</dbReference>
<feature type="domain" description="ABC transporter" evidence="3">
    <location>
        <begin position="6"/>
        <end position="243"/>
    </location>
</feature>
<protein>
    <submittedName>
        <fullName evidence="4">ABC transporter ATP-binding protein</fullName>
    </submittedName>
</protein>
<dbReference type="GO" id="GO:0005524">
    <property type="term" value="F:ATP binding"/>
    <property type="evidence" value="ECO:0007669"/>
    <property type="project" value="UniProtKB-KW"/>
</dbReference>
<dbReference type="EMBL" id="VXPY01000002">
    <property type="protein sequence ID" value="MYD88731.1"/>
    <property type="molecule type" value="Genomic_DNA"/>
</dbReference>
<sequence length="506" mass="54482">MPYPVLEVRGVTKHFPGVVANRNIDLDLFPGEILAVLGENGAGKSTLMNIICGLHPPTSGSIRVGGRRLECRSPRDAIAAGIAMVHQHFQLVPSMTVLENIVLGAETTRRGVLDPATDERGVDELCRRFGGQLDINPQAVIDDLPMAMRLRVEIVKALYRGARILILDEPTAVLTPQETGSLFQLLRGLRNQGTAIIFITHKLKEVLEIADRIAVLRQGAMVDHARPGATTEQAMATMMVGRAPSLTVPKAPGVPGPPMLQVDNLTVHRDDGTTAVDRISFEVRQGEILGLAGVHGNGQTELIAALTGLRPVSSGTVRLSGHDTTHASARRIGREGGTGHIPEDLHTHGMVESFSVAQNLVLNLCNRPPFTRWGLLRLEAIRAHARRKAAAFDIRATSLEQPLGSLSAGNQQKLVAAREMRDGLPLLIASQPTRGVDVGSVEFIHHQIVQQRNAGQAVLLASYDLDEILTLANRIAVMFKGRLIGLSPAAQVDRNRLGLLMAGIPA</sequence>
<name>A0A6B1DNS2_9CHLR</name>
<evidence type="ECO:0000259" key="3">
    <source>
        <dbReference type="PROSITE" id="PS50893"/>
    </source>
</evidence>
<dbReference type="SUPFAM" id="SSF52540">
    <property type="entry name" value="P-loop containing nucleoside triphosphate hydrolases"/>
    <property type="match status" value="2"/>
</dbReference>
<dbReference type="InterPro" id="IPR027417">
    <property type="entry name" value="P-loop_NTPase"/>
</dbReference>
<feature type="domain" description="ABC transporter" evidence="3">
    <location>
        <begin position="260"/>
        <end position="505"/>
    </location>
</feature>
<proteinExistence type="predicted"/>
<dbReference type="Pfam" id="PF00005">
    <property type="entry name" value="ABC_tran"/>
    <property type="match status" value="2"/>
</dbReference>
<gene>
    <name evidence="4" type="ORF">F4Y08_00090</name>
</gene>
<dbReference type="PANTHER" id="PTHR43790">
    <property type="entry name" value="CARBOHYDRATE TRANSPORT ATP-BINDING PROTEIN MG119-RELATED"/>
    <property type="match status" value="1"/>
</dbReference>
<dbReference type="PANTHER" id="PTHR43790:SF4">
    <property type="entry name" value="GUANOSINE IMPORT ATP-BINDING PROTEIN NUPO"/>
    <property type="match status" value="1"/>
</dbReference>
<comment type="caution">
    <text evidence="4">The sequence shown here is derived from an EMBL/GenBank/DDBJ whole genome shotgun (WGS) entry which is preliminary data.</text>
</comment>
<dbReference type="AlphaFoldDB" id="A0A6B1DNS2"/>
<dbReference type="PROSITE" id="PS50893">
    <property type="entry name" value="ABC_TRANSPORTER_2"/>
    <property type="match status" value="2"/>
</dbReference>
<evidence type="ECO:0000256" key="2">
    <source>
        <dbReference type="ARBA" id="ARBA00022840"/>
    </source>
</evidence>
<evidence type="ECO:0000313" key="4">
    <source>
        <dbReference type="EMBL" id="MYD88731.1"/>
    </source>
</evidence>
<accession>A0A6B1DNS2</accession>
<dbReference type="GO" id="GO:0016887">
    <property type="term" value="F:ATP hydrolysis activity"/>
    <property type="evidence" value="ECO:0007669"/>
    <property type="project" value="InterPro"/>
</dbReference>
<reference evidence="4" key="1">
    <citation type="submission" date="2019-09" db="EMBL/GenBank/DDBJ databases">
        <title>Characterisation of the sponge microbiome using genome-centric metagenomics.</title>
        <authorList>
            <person name="Engelberts J.P."/>
            <person name="Robbins S.J."/>
            <person name="De Goeij J.M."/>
            <person name="Aranda M."/>
            <person name="Bell S.C."/>
            <person name="Webster N.S."/>
        </authorList>
    </citation>
    <scope>NUCLEOTIDE SEQUENCE</scope>
    <source>
        <strain evidence="4">SB0662_bin_9</strain>
    </source>
</reference>
<dbReference type="InterPro" id="IPR003593">
    <property type="entry name" value="AAA+_ATPase"/>
</dbReference>
<keyword evidence="2 4" id="KW-0067">ATP-binding</keyword>
<dbReference type="InterPro" id="IPR003439">
    <property type="entry name" value="ABC_transporter-like_ATP-bd"/>
</dbReference>
<dbReference type="InterPro" id="IPR050107">
    <property type="entry name" value="ABC_carbohydrate_import_ATPase"/>
</dbReference>
<dbReference type="CDD" id="cd03215">
    <property type="entry name" value="ABC_Carb_Monos_II"/>
    <property type="match status" value="1"/>
</dbReference>
<organism evidence="4">
    <name type="scientific">Caldilineaceae bacterium SB0662_bin_9</name>
    <dbReference type="NCBI Taxonomy" id="2605258"/>
    <lineage>
        <taxon>Bacteria</taxon>
        <taxon>Bacillati</taxon>
        <taxon>Chloroflexota</taxon>
        <taxon>Caldilineae</taxon>
        <taxon>Caldilineales</taxon>
        <taxon>Caldilineaceae</taxon>
    </lineage>
</organism>
<keyword evidence="1" id="KW-0547">Nucleotide-binding</keyword>
<dbReference type="Gene3D" id="3.40.50.300">
    <property type="entry name" value="P-loop containing nucleotide triphosphate hydrolases"/>
    <property type="match status" value="2"/>
</dbReference>